<dbReference type="OrthoDB" id="7626403at2"/>
<proteinExistence type="predicted"/>
<reference evidence="2" key="1">
    <citation type="submission" date="2016-10" db="EMBL/GenBank/DDBJ databases">
        <authorList>
            <person name="Varghese N."/>
            <person name="Submissions S."/>
        </authorList>
    </citation>
    <scope>NUCLEOTIDE SEQUENCE [LARGE SCALE GENOMIC DNA]</scope>
    <source>
        <strain evidence="2">CGMCC 4.3530</strain>
    </source>
</reference>
<evidence type="ECO:0000313" key="2">
    <source>
        <dbReference type="Proteomes" id="UP000199529"/>
    </source>
</evidence>
<keyword evidence="2" id="KW-1185">Reference proteome</keyword>
<organism evidence="1 2">
    <name type="scientific">Saccharopolyspora shandongensis</name>
    <dbReference type="NCBI Taxonomy" id="418495"/>
    <lineage>
        <taxon>Bacteria</taxon>
        <taxon>Bacillati</taxon>
        <taxon>Actinomycetota</taxon>
        <taxon>Actinomycetes</taxon>
        <taxon>Pseudonocardiales</taxon>
        <taxon>Pseudonocardiaceae</taxon>
        <taxon>Saccharopolyspora</taxon>
    </lineage>
</organism>
<dbReference type="EMBL" id="FNOK01000059">
    <property type="protein sequence ID" value="SDZ31858.1"/>
    <property type="molecule type" value="Genomic_DNA"/>
</dbReference>
<dbReference type="RefSeq" id="WP_093276077.1">
    <property type="nucleotide sequence ID" value="NZ_FNOK01000059.1"/>
</dbReference>
<dbReference type="AlphaFoldDB" id="A0A1H3S2L3"/>
<evidence type="ECO:0000313" key="1">
    <source>
        <dbReference type="EMBL" id="SDZ31858.1"/>
    </source>
</evidence>
<accession>A0A1H3S2L3</accession>
<sequence length="255" mass="27159">MCFPEQQAQPPARTRFADFEYPEAPYPGARPDFSFVQLDGIGHPLAPDDTAPSGWRVHAAAAAQPCLDRWLADRGAAPLRDRRAVLAYGSNACPSKITWLREQLGLAGPAVVLRARCTGLAAVWATGLRARGDGQRPAVLAAAPGIVEHHAVWLATPEQRQVLDECEGRGARYRLVCLHGAERIGLEDGSELRHVLAYAGASRERAPLLVEGRPVRCAEVDQRAALGLSGAPAAGDGLVCAEITGEPPAARCADR</sequence>
<evidence type="ECO:0008006" key="3">
    <source>
        <dbReference type="Google" id="ProtNLM"/>
    </source>
</evidence>
<gene>
    <name evidence="1" type="ORF">SAMN05216215_105959</name>
</gene>
<dbReference type="Proteomes" id="UP000199529">
    <property type="component" value="Unassembled WGS sequence"/>
</dbReference>
<name>A0A1H3S2L3_9PSEU</name>
<dbReference type="STRING" id="418495.SAMN05216215_105959"/>
<protein>
    <recommendedName>
        <fullName evidence="3">Gamma-glutamyl cyclotransferase, AIG2-like</fullName>
    </recommendedName>
</protein>